<evidence type="ECO:0000313" key="1">
    <source>
        <dbReference type="EMBL" id="CAB4574058.1"/>
    </source>
</evidence>
<proteinExistence type="predicted"/>
<dbReference type="EMBL" id="CAEZTS010000036">
    <property type="protein sequence ID" value="CAB4574058.1"/>
    <property type="molecule type" value="Genomic_DNA"/>
</dbReference>
<name>A0A6J6EM89_9ZZZZ</name>
<accession>A0A6J6EM89</accession>
<protein>
    <submittedName>
        <fullName evidence="1">Unannotated protein</fullName>
    </submittedName>
</protein>
<dbReference type="AlphaFoldDB" id="A0A6J6EM89"/>
<gene>
    <name evidence="1" type="ORF">UFOPK1722_00576</name>
</gene>
<reference evidence="1" key="1">
    <citation type="submission" date="2020-05" db="EMBL/GenBank/DDBJ databases">
        <authorList>
            <person name="Chiriac C."/>
            <person name="Salcher M."/>
            <person name="Ghai R."/>
            <person name="Kavagutti S V."/>
        </authorList>
    </citation>
    <scope>NUCLEOTIDE SEQUENCE</scope>
</reference>
<organism evidence="1">
    <name type="scientific">freshwater metagenome</name>
    <dbReference type="NCBI Taxonomy" id="449393"/>
    <lineage>
        <taxon>unclassified sequences</taxon>
        <taxon>metagenomes</taxon>
        <taxon>ecological metagenomes</taxon>
    </lineage>
</organism>
<sequence length="142" mass="14671">MKTRTLLLLSVGCGLLILLAGGIKLFQVANDRADVPVLGLGDEARVGDMSVVVNAIRADPSGVEVDIEMAGVAGATVLDGWSMLGDGELSEPSAAVAEGACDGSTVVPADGSAVRCTLRFPVVEAEQYVAYQRGGELRRWAP</sequence>